<dbReference type="Proteomes" id="UP000807769">
    <property type="component" value="Unassembled WGS sequence"/>
</dbReference>
<dbReference type="SUPFAM" id="SSF52047">
    <property type="entry name" value="RNI-like"/>
    <property type="match status" value="1"/>
</dbReference>
<gene>
    <name evidence="1" type="ORF">BJ212DRAFT_213630</name>
</gene>
<dbReference type="AlphaFoldDB" id="A0A9P7EAK4"/>
<dbReference type="GeneID" id="64636683"/>
<dbReference type="InterPro" id="IPR032675">
    <property type="entry name" value="LRR_dom_sf"/>
</dbReference>
<reference evidence="1" key="1">
    <citation type="journal article" date="2020" name="New Phytol.">
        <title>Comparative genomics reveals dynamic genome evolution in host specialist ectomycorrhizal fungi.</title>
        <authorList>
            <person name="Lofgren L.A."/>
            <person name="Nguyen N.H."/>
            <person name="Vilgalys R."/>
            <person name="Ruytinx J."/>
            <person name="Liao H.L."/>
            <person name="Branco S."/>
            <person name="Kuo A."/>
            <person name="LaButti K."/>
            <person name="Lipzen A."/>
            <person name="Andreopoulos W."/>
            <person name="Pangilinan J."/>
            <person name="Riley R."/>
            <person name="Hundley H."/>
            <person name="Na H."/>
            <person name="Barry K."/>
            <person name="Grigoriev I.V."/>
            <person name="Stajich J.E."/>
            <person name="Kennedy P.G."/>
        </authorList>
    </citation>
    <scope>NUCLEOTIDE SEQUENCE</scope>
    <source>
        <strain evidence="1">MN1</strain>
    </source>
</reference>
<organism evidence="1 2">
    <name type="scientific">Suillus subaureus</name>
    <dbReference type="NCBI Taxonomy" id="48587"/>
    <lineage>
        <taxon>Eukaryota</taxon>
        <taxon>Fungi</taxon>
        <taxon>Dikarya</taxon>
        <taxon>Basidiomycota</taxon>
        <taxon>Agaricomycotina</taxon>
        <taxon>Agaricomycetes</taxon>
        <taxon>Agaricomycetidae</taxon>
        <taxon>Boletales</taxon>
        <taxon>Suillineae</taxon>
        <taxon>Suillaceae</taxon>
        <taxon>Suillus</taxon>
    </lineage>
</organism>
<keyword evidence="2" id="KW-1185">Reference proteome</keyword>
<sequence length="508" mass="56729">MQYIPPLHFNRHMSLPLSLNGLNIASSIGICCFLGITPSAPSQSRTGAPFFHHTLESRICDFNLMHQALRIAEIIDQISWHVDRSSLPGLALTCRILEGPALDALWRNLPSLEPLVNCIPMHVWGISFQGELILLRPIDTKAWVTFRKYASRVHSITQSGDPSPIIEHIRIIMLSYPYPSSTMFPNLRSLAWNVDQTHLVIEFLRMAFVPSLVSLDLRITSISPALMSILSTIGTTCPNVTSFRPQVDDPTLNREIAPFLTQATCQLHHLSALTVCELEDPGMVHVTQLQSLKTLWLYIGPSFLRRTGLPPQSLGLEHLELLGLQATRLSHMTAFLRSLRTVRSKHITAVFSSNVFGQQSDSMSGFCAMLLERCDNDTLEAITLCEQFYNAFHNVYAQPGDFGPLRLLRNLTHFDVEAACTISISDDELSELVKAWPKLKIFRLGCYRDPASPVLPTFHGLINVLRLCPELVSLSLVIDTTQLDGIDVKSPGNGIRKTVYKSLSSVTR</sequence>
<name>A0A9P7EAK4_9AGAM</name>
<dbReference type="Gene3D" id="3.80.10.10">
    <property type="entry name" value="Ribonuclease Inhibitor"/>
    <property type="match status" value="1"/>
</dbReference>
<evidence type="ECO:0000313" key="2">
    <source>
        <dbReference type="Proteomes" id="UP000807769"/>
    </source>
</evidence>
<evidence type="ECO:0008006" key="3">
    <source>
        <dbReference type="Google" id="ProtNLM"/>
    </source>
</evidence>
<dbReference type="OrthoDB" id="3543113at2759"/>
<dbReference type="RefSeq" id="XP_041192948.1">
    <property type="nucleotide sequence ID" value="XM_041342667.1"/>
</dbReference>
<accession>A0A9P7EAK4</accession>
<proteinExistence type="predicted"/>
<dbReference type="EMBL" id="JABBWG010000017">
    <property type="protein sequence ID" value="KAG1816142.1"/>
    <property type="molecule type" value="Genomic_DNA"/>
</dbReference>
<comment type="caution">
    <text evidence="1">The sequence shown here is derived from an EMBL/GenBank/DDBJ whole genome shotgun (WGS) entry which is preliminary data.</text>
</comment>
<evidence type="ECO:0000313" key="1">
    <source>
        <dbReference type="EMBL" id="KAG1816142.1"/>
    </source>
</evidence>
<protein>
    <recommendedName>
        <fullName evidence="3">F-box domain-containing protein</fullName>
    </recommendedName>
</protein>